<name>A0AA39X255_9PEZI</name>
<dbReference type="GO" id="GO:0003924">
    <property type="term" value="F:GTPase activity"/>
    <property type="evidence" value="ECO:0007669"/>
    <property type="project" value="InterPro"/>
</dbReference>
<evidence type="ECO:0000313" key="6">
    <source>
        <dbReference type="Proteomes" id="UP001175000"/>
    </source>
</evidence>
<dbReference type="GO" id="GO:0048312">
    <property type="term" value="P:intracellular distribution of mitochondria"/>
    <property type="evidence" value="ECO:0007669"/>
    <property type="project" value="TreeGrafter"/>
</dbReference>
<sequence>MNETQDLIDPGQVSLFDAIDRLGRLALARNIEYPQLVVVGNQSSGKSSVLEAIARFHFPVSEELCTRFPTKLILRRSEQLHERVFIEPGPSRTAQERSMLTEFGGAVTDSVPLHEWMRRASVALGVMYSVDDDAGSGAASASSRQLADDTLVIEKHGPDLPIVNLVDLPGVFEVAEEGVQDEASRDMVSRMVQGYVRSQGNLILLVTTARSTLYNLSVVRMMQSISQEDPGLVGRIVGVITNPDHASSIRETLRLLRGHSSSEVLRCKWHVVRNQNGTERLTETLAQRDRTEEEFFLSNKKWRDVPSHQKGISALKNALRDAFREHTRAALPCLILEVQARIDSISHRLTDLDASRSTDVGRRRLLVGIAAKFQDFTCKACSGVYENEPCKKLHAVGTTCRECEPFFPAFEGKDASDQDKKLRANIRALNKAFATAMLADGKTKEVQVAGKSTRSSSSSDDNISARPKPEPVGLSEFESWVASWVPNWSAKEPTGEASESAYHRLFEYQSQKRRLISSKHLDAVWDVTGRFVDLALAAACPDPDLRSTLDQRLIKPALRDLEMRSHRSVNDLLYCHAQGGTGFYDAKLNAKKAPREKRAFGNIPAGRGNQQQEDGVLNKLPGIIAKAVFQNLASQGSPLGPALLDPVQDLVFRTVQGTIQTALQVPDGSGGTAGSGTYHSNTAQEATARRVIKHVEENYETSLVSFVGYVNALVVESGILRELPTAIFTPVIVMLQDDDVITSIAGEREGDAKRRERDQRDLEELCLVMETLENYAMRRI</sequence>
<feature type="domain" description="GED" evidence="4">
    <location>
        <begin position="688"/>
        <end position="780"/>
    </location>
</feature>
<comment type="caution">
    <text evidence="5">The sequence shown here is derived from an EMBL/GenBank/DDBJ whole genome shotgun (WGS) entry which is preliminary data.</text>
</comment>
<dbReference type="GO" id="GO:0016559">
    <property type="term" value="P:peroxisome fission"/>
    <property type="evidence" value="ECO:0007669"/>
    <property type="project" value="TreeGrafter"/>
</dbReference>
<evidence type="ECO:0000256" key="3">
    <source>
        <dbReference type="SAM" id="MobiDB-lite"/>
    </source>
</evidence>
<dbReference type="PROSITE" id="PS51388">
    <property type="entry name" value="GED"/>
    <property type="match status" value="1"/>
</dbReference>
<dbReference type="SUPFAM" id="SSF52540">
    <property type="entry name" value="P-loop containing nucleoside triphosphate hydrolases"/>
    <property type="match status" value="1"/>
</dbReference>
<dbReference type="GO" id="GO:0000266">
    <property type="term" value="P:mitochondrial fission"/>
    <property type="evidence" value="ECO:0007669"/>
    <property type="project" value="TreeGrafter"/>
</dbReference>
<evidence type="ECO:0000256" key="1">
    <source>
        <dbReference type="ARBA" id="ARBA00022741"/>
    </source>
</evidence>
<dbReference type="Pfam" id="PF00350">
    <property type="entry name" value="Dynamin_N"/>
    <property type="match status" value="1"/>
</dbReference>
<dbReference type="GO" id="GO:0016020">
    <property type="term" value="C:membrane"/>
    <property type="evidence" value="ECO:0007669"/>
    <property type="project" value="TreeGrafter"/>
</dbReference>
<dbReference type="Proteomes" id="UP001175000">
    <property type="component" value="Unassembled WGS sequence"/>
</dbReference>
<dbReference type="EMBL" id="JAULSU010000002">
    <property type="protein sequence ID" value="KAK0625863.1"/>
    <property type="molecule type" value="Genomic_DNA"/>
</dbReference>
<evidence type="ECO:0000259" key="4">
    <source>
        <dbReference type="PROSITE" id="PS51388"/>
    </source>
</evidence>
<protein>
    <submittedName>
        <fullName evidence="5">P-loop containing nucleoside triphosphate hydrolase protein</fullName>
    </submittedName>
</protein>
<feature type="region of interest" description="Disordered" evidence="3">
    <location>
        <begin position="444"/>
        <end position="472"/>
    </location>
</feature>
<dbReference type="InterPro" id="IPR001401">
    <property type="entry name" value="Dynamin_GTPase"/>
</dbReference>
<dbReference type="GO" id="GO:0006897">
    <property type="term" value="P:endocytosis"/>
    <property type="evidence" value="ECO:0007669"/>
    <property type="project" value="TreeGrafter"/>
</dbReference>
<keyword evidence="6" id="KW-1185">Reference proteome</keyword>
<dbReference type="Pfam" id="PF01031">
    <property type="entry name" value="Dynamin_M"/>
    <property type="match status" value="1"/>
</dbReference>
<proteinExistence type="predicted"/>
<dbReference type="SMART" id="SM00053">
    <property type="entry name" value="DYNc"/>
    <property type="match status" value="1"/>
</dbReference>
<dbReference type="PANTHER" id="PTHR11566:SF21">
    <property type="entry name" value="DYNAMIN RELATED PROTEIN 1, ISOFORM A"/>
    <property type="match status" value="1"/>
</dbReference>
<dbReference type="AlphaFoldDB" id="A0AA39X255"/>
<dbReference type="InterPro" id="IPR022812">
    <property type="entry name" value="Dynamin"/>
</dbReference>
<evidence type="ECO:0000256" key="2">
    <source>
        <dbReference type="ARBA" id="ARBA00023134"/>
    </source>
</evidence>
<reference evidence="5" key="1">
    <citation type="submission" date="2023-06" db="EMBL/GenBank/DDBJ databases">
        <title>Genome-scale phylogeny and comparative genomics of the fungal order Sordariales.</title>
        <authorList>
            <consortium name="Lawrence Berkeley National Laboratory"/>
            <person name="Hensen N."/>
            <person name="Bonometti L."/>
            <person name="Westerberg I."/>
            <person name="Brannstrom I.O."/>
            <person name="Guillou S."/>
            <person name="Cros-Aarteil S."/>
            <person name="Calhoun S."/>
            <person name="Haridas S."/>
            <person name="Kuo A."/>
            <person name="Mondo S."/>
            <person name="Pangilinan J."/>
            <person name="Riley R."/>
            <person name="Labutti K."/>
            <person name="Andreopoulos B."/>
            <person name="Lipzen A."/>
            <person name="Chen C."/>
            <person name="Yanf M."/>
            <person name="Daum C."/>
            <person name="Ng V."/>
            <person name="Clum A."/>
            <person name="Steindorff A."/>
            <person name="Ohm R."/>
            <person name="Martin F."/>
            <person name="Silar P."/>
            <person name="Natvig D."/>
            <person name="Lalanne C."/>
            <person name="Gautier V."/>
            <person name="Ament-Velasquez S.L."/>
            <person name="Kruys A."/>
            <person name="Hutchinson M.I."/>
            <person name="Powell A.J."/>
            <person name="Barry K."/>
            <person name="Miller A.N."/>
            <person name="Grigoriev I.V."/>
            <person name="Debuchy R."/>
            <person name="Gladieux P."/>
            <person name="Thoren M.H."/>
            <person name="Johannesson H."/>
        </authorList>
    </citation>
    <scope>NUCLEOTIDE SEQUENCE</scope>
    <source>
        <strain evidence="5">CBS 606.72</strain>
    </source>
</reference>
<gene>
    <name evidence="5" type="ORF">B0T14DRAFT_577036</name>
</gene>
<dbReference type="InterPro" id="IPR027417">
    <property type="entry name" value="P-loop_NTPase"/>
</dbReference>
<dbReference type="InterPro" id="IPR045063">
    <property type="entry name" value="Dynamin_N"/>
</dbReference>
<dbReference type="PANTHER" id="PTHR11566">
    <property type="entry name" value="DYNAMIN"/>
    <property type="match status" value="1"/>
</dbReference>
<dbReference type="InterPro" id="IPR000375">
    <property type="entry name" value="Dynamin_stalk"/>
</dbReference>
<dbReference type="GO" id="GO:0008017">
    <property type="term" value="F:microtubule binding"/>
    <property type="evidence" value="ECO:0007669"/>
    <property type="project" value="TreeGrafter"/>
</dbReference>
<dbReference type="GO" id="GO:0005525">
    <property type="term" value="F:GTP binding"/>
    <property type="evidence" value="ECO:0007669"/>
    <property type="project" value="InterPro"/>
</dbReference>
<organism evidence="5 6">
    <name type="scientific">Immersiella caudata</name>
    <dbReference type="NCBI Taxonomy" id="314043"/>
    <lineage>
        <taxon>Eukaryota</taxon>
        <taxon>Fungi</taxon>
        <taxon>Dikarya</taxon>
        <taxon>Ascomycota</taxon>
        <taxon>Pezizomycotina</taxon>
        <taxon>Sordariomycetes</taxon>
        <taxon>Sordariomycetidae</taxon>
        <taxon>Sordariales</taxon>
        <taxon>Lasiosphaeriaceae</taxon>
        <taxon>Immersiella</taxon>
    </lineage>
</organism>
<dbReference type="PRINTS" id="PR00195">
    <property type="entry name" value="DYNAMIN"/>
</dbReference>
<dbReference type="GO" id="GO:0005739">
    <property type="term" value="C:mitochondrion"/>
    <property type="evidence" value="ECO:0007669"/>
    <property type="project" value="TreeGrafter"/>
</dbReference>
<dbReference type="InterPro" id="IPR020850">
    <property type="entry name" value="GED_dom"/>
</dbReference>
<keyword evidence="5" id="KW-0378">Hydrolase</keyword>
<evidence type="ECO:0000313" key="5">
    <source>
        <dbReference type="EMBL" id="KAK0625863.1"/>
    </source>
</evidence>
<keyword evidence="1" id="KW-0547">Nucleotide-binding</keyword>
<keyword evidence="2" id="KW-0342">GTP-binding</keyword>
<dbReference type="GO" id="GO:0005874">
    <property type="term" value="C:microtubule"/>
    <property type="evidence" value="ECO:0007669"/>
    <property type="project" value="TreeGrafter"/>
</dbReference>
<dbReference type="Gene3D" id="3.40.50.300">
    <property type="entry name" value="P-loop containing nucleotide triphosphate hydrolases"/>
    <property type="match status" value="1"/>
</dbReference>
<accession>A0AA39X255</accession>